<name>A0A1E7DR62_9BACI</name>
<reference evidence="1 2" key="1">
    <citation type="submission" date="2016-06" db="EMBL/GenBank/DDBJ databases">
        <title>Domibacillus iocasae genome sequencing.</title>
        <authorList>
            <person name="Verma A."/>
            <person name="Pal Y."/>
            <person name="Ojha A.K."/>
            <person name="Krishnamurthi S."/>
        </authorList>
    </citation>
    <scope>NUCLEOTIDE SEQUENCE [LARGE SCALE GENOMIC DNA]</scope>
    <source>
        <strain evidence="1 2">DSM 29979</strain>
    </source>
</reference>
<comment type="caution">
    <text evidence="1">The sequence shown here is derived from an EMBL/GenBank/DDBJ whole genome shotgun (WGS) entry which is preliminary data.</text>
</comment>
<sequence length="64" mass="7154">MISGCVLFHTVSGIHYRTGLFVVTGYMYELIPGFRLSLAAIRIVSLLSKIEGVQQNDLMNLPRN</sequence>
<dbReference type="Proteomes" id="UP000095658">
    <property type="component" value="Unassembled WGS sequence"/>
</dbReference>
<organism evidence="1 2">
    <name type="scientific">Domibacillus iocasae</name>
    <dbReference type="NCBI Taxonomy" id="1714016"/>
    <lineage>
        <taxon>Bacteria</taxon>
        <taxon>Bacillati</taxon>
        <taxon>Bacillota</taxon>
        <taxon>Bacilli</taxon>
        <taxon>Bacillales</taxon>
        <taxon>Bacillaceae</taxon>
        <taxon>Domibacillus</taxon>
    </lineage>
</organism>
<keyword evidence="2" id="KW-1185">Reference proteome</keyword>
<dbReference type="EMBL" id="MAMP01000020">
    <property type="protein sequence ID" value="OES45178.1"/>
    <property type="molecule type" value="Genomic_DNA"/>
</dbReference>
<accession>A0A1E7DR62</accession>
<evidence type="ECO:0000313" key="1">
    <source>
        <dbReference type="EMBL" id="OES45178.1"/>
    </source>
</evidence>
<protein>
    <submittedName>
        <fullName evidence="1">Uncharacterized protein</fullName>
    </submittedName>
</protein>
<proteinExistence type="predicted"/>
<dbReference type="AlphaFoldDB" id="A0A1E7DR62"/>
<evidence type="ECO:0000313" key="2">
    <source>
        <dbReference type="Proteomes" id="UP000095658"/>
    </source>
</evidence>
<gene>
    <name evidence="1" type="ORF">BA724_03990</name>
</gene>